<dbReference type="Proteomes" id="UP000184123">
    <property type="component" value="Unassembled WGS sequence"/>
</dbReference>
<dbReference type="CDD" id="cd16441">
    <property type="entry name" value="beta_Kdo_transferase_KpsS"/>
    <property type="match status" value="1"/>
</dbReference>
<evidence type="ECO:0000313" key="2">
    <source>
        <dbReference type="EMBL" id="SHM44764.1"/>
    </source>
</evidence>
<sequence length="417" mass="46832">MTLPHRTFLALQGPCSPFSTELCKALQRQGHSVLAVNFNGGDLLYRTGLEQRLYRQSADSLGEFLSDLYSRRHITDQLLFGDQRPVHRPATAMAPAFGVRTHVFEEGYLRPHWITLEPDGVNAQSRLPRHGDWFREAYARLGPAPEPRQFHSAFWKRASHDVIYHLAGLANPLIAPGYRNHAPIKAPKEYYGYIKRFTMLKWHKPRDAARIETLLTEESPFFVLPLQLNGDAQILQHSPFLDMIDVIERVMTSFARHAPGDARLVIKNHPLDMGLVPYQKQVRELARHLDIEARVLYLESGDLNRLLSRATGMITVNSTSGIVALEQGLPTLALGDAIYAFEGLAQTSGLDGFWEHPQPPQPELVTAFRNTLAHTVQINGGFYCQPAIRLAVDNSLPALNAAVSPLEELLEWLPHAA</sequence>
<evidence type="ECO:0000313" key="3">
    <source>
        <dbReference type="Proteomes" id="UP000184123"/>
    </source>
</evidence>
<dbReference type="Proteomes" id="UP000321726">
    <property type="component" value="Unassembled WGS sequence"/>
</dbReference>
<dbReference type="GO" id="GO:0000271">
    <property type="term" value="P:polysaccharide biosynthetic process"/>
    <property type="evidence" value="ECO:0007669"/>
    <property type="project" value="InterPro"/>
</dbReference>
<dbReference type="InterPro" id="IPR007833">
    <property type="entry name" value="Capsule_polysaccharide_synth"/>
</dbReference>
<dbReference type="AlphaFoldDB" id="A0A1M7IVG1"/>
<name>A0A1M7IVG1_9GAMM</name>
<reference evidence="2 3" key="1">
    <citation type="submission" date="2016-11" db="EMBL/GenBank/DDBJ databases">
        <authorList>
            <person name="Jaros S."/>
            <person name="Januszkiewicz K."/>
            <person name="Wedrychowicz H."/>
        </authorList>
    </citation>
    <scope>NUCLEOTIDE SEQUENCE [LARGE SCALE GENOMIC DNA]</scope>
    <source>
        <strain evidence="2 3">DSM 4740</strain>
    </source>
</reference>
<dbReference type="EMBL" id="BJXU01000079">
    <property type="protein sequence ID" value="GEN24206.1"/>
    <property type="molecule type" value="Genomic_DNA"/>
</dbReference>
<accession>A0A1M7IVG1</accession>
<evidence type="ECO:0000313" key="1">
    <source>
        <dbReference type="EMBL" id="GEN24206.1"/>
    </source>
</evidence>
<dbReference type="RefSeq" id="WP_073436023.1">
    <property type="nucleotide sequence ID" value="NZ_BJXU01000079.1"/>
</dbReference>
<keyword evidence="4" id="KW-1185">Reference proteome</keyword>
<protein>
    <submittedName>
        <fullName evidence="2">Capsular polysaccharide export protein</fullName>
    </submittedName>
</protein>
<dbReference type="Pfam" id="PF05159">
    <property type="entry name" value="Capsule_synth"/>
    <property type="match status" value="1"/>
</dbReference>
<gene>
    <name evidence="1" type="primary">wcbO</name>
    <name evidence="1" type="ORF">HCU01_21550</name>
    <name evidence="2" type="ORF">SAMN05660971_02999</name>
</gene>
<evidence type="ECO:0000313" key="4">
    <source>
        <dbReference type="Proteomes" id="UP000321726"/>
    </source>
</evidence>
<dbReference type="GO" id="GO:0015774">
    <property type="term" value="P:polysaccharide transport"/>
    <property type="evidence" value="ECO:0007669"/>
    <property type="project" value="InterPro"/>
</dbReference>
<reference evidence="1 4" key="2">
    <citation type="submission" date="2019-07" db="EMBL/GenBank/DDBJ databases">
        <title>Whole genome shotgun sequence of Halomonas cupida NBRC 102219.</title>
        <authorList>
            <person name="Hosoyama A."/>
            <person name="Uohara A."/>
            <person name="Ohji S."/>
            <person name="Ichikawa N."/>
        </authorList>
    </citation>
    <scope>NUCLEOTIDE SEQUENCE [LARGE SCALE GENOMIC DNA]</scope>
    <source>
        <strain evidence="1 4">NBRC 102219</strain>
    </source>
</reference>
<dbReference type="OrthoDB" id="9794206at2"/>
<organism evidence="2 3">
    <name type="scientific">Halomonas cupida</name>
    <dbReference type="NCBI Taxonomy" id="44933"/>
    <lineage>
        <taxon>Bacteria</taxon>
        <taxon>Pseudomonadati</taxon>
        <taxon>Pseudomonadota</taxon>
        <taxon>Gammaproteobacteria</taxon>
        <taxon>Oceanospirillales</taxon>
        <taxon>Halomonadaceae</taxon>
        <taxon>Halomonas</taxon>
    </lineage>
</organism>
<dbReference type="EMBL" id="FRCA01000008">
    <property type="protein sequence ID" value="SHM44764.1"/>
    <property type="molecule type" value="Genomic_DNA"/>
</dbReference>
<proteinExistence type="predicted"/>
<dbReference type="STRING" id="44933.SAMN05660971_02999"/>